<evidence type="ECO:0000313" key="5">
    <source>
        <dbReference type="Proteomes" id="UP000249016"/>
    </source>
</evidence>
<evidence type="ECO:0000313" key="4">
    <source>
        <dbReference type="EMBL" id="RAI76740.1"/>
    </source>
</evidence>
<dbReference type="Gene3D" id="3.40.30.10">
    <property type="entry name" value="Glutaredoxin"/>
    <property type="match status" value="1"/>
</dbReference>
<organism evidence="4 5">
    <name type="scientific">Spirosoma telluris</name>
    <dbReference type="NCBI Taxonomy" id="2183553"/>
    <lineage>
        <taxon>Bacteria</taxon>
        <taxon>Pseudomonadati</taxon>
        <taxon>Bacteroidota</taxon>
        <taxon>Cytophagia</taxon>
        <taxon>Cytophagales</taxon>
        <taxon>Cytophagaceae</taxon>
        <taxon>Spirosoma</taxon>
    </lineage>
</organism>
<feature type="binding site" evidence="2">
    <location>
        <position position="78"/>
    </location>
    <ligand>
        <name>Cu cation</name>
        <dbReference type="ChEBI" id="CHEBI:23378"/>
    </ligand>
</feature>
<proteinExistence type="inferred from homology"/>
<dbReference type="PANTHER" id="PTHR12151:SF25">
    <property type="entry name" value="LINALOOL DEHYDRATASE_ISOMERASE DOMAIN-CONTAINING PROTEIN"/>
    <property type="match status" value="1"/>
</dbReference>
<keyword evidence="5" id="KW-1185">Reference proteome</keyword>
<feature type="disulfide bond" description="Redox-active" evidence="3">
    <location>
        <begin position="74"/>
        <end position="78"/>
    </location>
</feature>
<keyword evidence="3" id="KW-1015">Disulfide bond</keyword>
<dbReference type="GO" id="GO:0046872">
    <property type="term" value="F:metal ion binding"/>
    <property type="evidence" value="ECO:0007669"/>
    <property type="project" value="UniProtKB-KW"/>
</dbReference>
<gene>
    <name evidence="4" type="ORF">HMF3257_25875</name>
</gene>
<dbReference type="EMBL" id="QLII01000001">
    <property type="protein sequence ID" value="RAI76740.1"/>
    <property type="molecule type" value="Genomic_DNA"/>
</dbReference>
<protein>
    <submittedName>
        <fullName evidence="4">SCO family protein</fullName>
    </submittedName>
</protein>
<evidence type="ECO:0000256" key="2">
    <source>
        <dbReference type="PIRSR" id="PIRSR603782-1"/>
    </source>
</evidence>
<accession>A0A327NN27</accession>
<dbReference type="Proteomes" id="UP000249016">
    <property type="component" value="Unassembled WGS sequence"/>
</dbReference>
<name>A0A327NN27_9BACT</name>
<evidence type="ECO:0000256" key="1">
    <source>
        <dbReference type="ARBA" id="ARBA00010996"/>
    </source>
</evidence>
<keyword evidence="2" id="KW-0479">Metal-binding</keyword>
<feature type="binding site" evidence="2">
    <location>
        <position position="74"/>
    </location>
    <ligand>
        <name>Cu cation</name>
        <dbReference type="ChEBI" id="CHEBI:23378"/>
    </ligand>
</feature>
<dbReference type="SUPFAM" id="SSF52833">
    <property type="entry name" value="Thioredoxin-like"/>
    <property type="match status" value="1"/>
</dbReference>
<dbReference type="PANTHER" id="PTHR12151">
    <property type="entry name" value="ELECTRON TRANSPORT PROTIN SCO1/SENC FAMILY MEMBER"/>
    <property type="match status" value="1"/>
</dbReference>
<feature type="binding site" evidence="2">
    <location>
        <position position="164"/>
    </location>
    <ligand>
        <name>Cu cation</name>
        <dbReference type="ChEBI" id="CHEBI:23378"/>
    </ligand>
</feature>
<dbReference type="AlphaFoldDB" id="A0A327NN27"/>
<dbReference type="OrthoDB" id="9811998at2"/>
<dbReference type="CDD" id="cd02968">
    <property type="entry name" value="SCO"/>
    <property type="match status" value="1"/>
</dbReference>
<dbReference type="Pfam" id="PF02630">
    <property type="entry name" value="SCO1-SenC"/>
    <property type="match status" value="1"/>
</dbReference>
<dbReference type="InterPro" id="IPR036249">
    <property type="entry name" value="Thioredoxin-like_sf"/>
</dbReference>
<comment type="similarity">
    <text evidence="1">Belongs to the SCO1/2 family.</text>
</comment>
<sequence length="208" mass="23602">MLLMGCDSKLKSTETLPFYNTADFTAEWITPDENRYKTIHTIRSFAMQDQLGHVFTSDSLKGKVYVANFFFTTCPSICPKMVSNLAVLQHLFATSPELELVSFSVMPWVDSVGRLKEYGKSHAVNPAKWHLLTGDREKIYALGRTAYFAEKGQGLLKDSTEFLHTESMLLIDKKARIRGIYNATQPDDITRITDDINILLNESESSYQ</sequence>
<keyword evidence="2" id="KW-0186">Copper</keyword>
<evidence type="ECO:0000256" key="3">
    <source>
        <dbReference type="PIRSR" id="PIRSR603782-2"/>
    </source>
</evidence>
<comment type="caution">
    <text evidence="4">The sequence shown here is derived from an EMBL/GenBank/DDBJ whole genome shotgun (WGS) entry which is preliminary data.</text>
</comment>
<reference evidence="4 5" key="1">
    <citation type="submission" date="2018-06" db="EMBL/GenBank/DDBJ databases">
        <title>Spirosoma sp. HMF3257 Genome sequencing and assembly.</title>
        <authorList>
            <person name="Kang H."/>
            <person name="Cha I."/>
            <person name="Kim H."/>
            <person name="Kang J."/>
            <person name="Joh K."/>
        </authorList>
    </citation>
    <scope>NUCLEOTIDE SEQUENCE [LARGE SCALE GENOMIC DNA]</scope>
    <source>
        <strain evidence="4 5">HMF3257</strain>
    </source>
</reference>
<dbReference type="InterPro" id="IPR003782">
    <property type="entry name" value="SCO1/SenC"/>
</dbReference>